<dbReference type="Proteomes" id="UP000230750">
    <property type="component" value="Unassembled WGS sequence"/>
</dbReference>
<dbReference type="Gene3D" id="1.20.1070.10">
    <property type="entry name" value="Rhodopsin 7-helix transmembrane proteins"/>
    <property type="match status" value="1"/>
</dbReference>
<reference evidence="14 15" key="1">
    <citation type="journal article" date="2017" name="PLoS Biol.">
        <title>The sea cucumber genome provides insights into morphological evolution and visceral regeneration.</title>
        <authorList>
            <person name="Zhang X."/>
            <person name="Sun L."/>
            <person name="Yuan J."/>
            <person name="Sun Y."/>
            <person name="Gao Y."/>
            <person name="Zhang L."/>
            <person name="Li S."/>
            <person name="Dai H."/>
            <person name="Hamel J.F."/>
            <person name="Liu C."/>
            <person name="Yu Y."/>
            <person name="Liu S."/>
            <person name="Lin W."/>
            <person name="Guo K."/>
            <person name="Jin S."/>
            <person name="Xu P."/>
            <person name="Storey K.B."/>
            <person name="Huan P."/>
            <person name="Zhang T."/>
            <person name="Zhou Y."/>
            <person name="Zhang J."/>
            <person name="Lin C."/>
            <person name="Li X."/>
            <person name="Xing L."/>
            <person name="Huo D."/>
            <person name="Sun M."/>
            <person name="Wang L."/>
            <person name="Mercier A."/>
            <person name="Li F."/>
            <person name="Yang H."/>
            <person name="Xiang J."/>
        </authorList>
    </citation>
    <scope>NUCLEOTIDE SEQUENCE [LARGE SCALE GENOMIC DNA]</scope>
    <source>
        <strain evidence="14">Shaxun</strain>
        <tissue evidence="14">Muscle</tissue>
    </source>
</reference>
<protein>
    <submittedName>
        <fullName evidence="14">Putative G-protein coupled receptor</fullName>
    </submittedName>
</protein>
<sequence>MFLRFCFAFRHLYHNNIEHIEPEAFPQNVGLLSLKGNKIQILREGIFYGMTKLHHLNLQDNRITYIEDNVFENLTNLQDLNLENNNLIVLNASTFSGLENLKYIHLTFNKLTSIQDTAFQHLPKLQYIDLSGNPLVVIEPGAFTSIESLETLLIQSTDLQIHDKDITNGLQSLQLLVADNFGICCLLSPDTECNTPPSAFATCEGIFRTPLLRASAWIVSLCALVGNFIVLIMRVTNKRRIRGVNPANIQNRFISNLAFADLLMGLYLFILAISDARFGSDYFLHSKEWRDGAICKTIGFIGVLSSIASVLILTIVTLDRFLCVVFPFGKVHFHSTSAYIAVAVVWFVATVLALTPVLLADKLDGFYGLSDVCLGLPLVTDAKELSTRWIQDDLSGYRFEFVESEERQGWIYSRFCLFTSIRYVLF</sequence>
<feature type="transmembrane region" description="Helical" evidence="12">
    <location>
        <begin position="253"/>
        <end position="273"/>
    </location>
</feature>
<dbReference type="GO" id="GO:0009755">
    <property type="term" value="P:hormone-mediated signaling pathway"/>
    <property type="evidence" value="ECO:0007669"/>
    <property type="project" value="TreeGrafter"/>
</dbReference>
<keyword evidence="15" id="KW-1185">Reference proteome</keyword>
<organism evidence="14 15">
    <name type="scientific">Stichopus japonicus</name>
    <name type="common">Sea cucumber</name>
    <dbReference type="NCBI Taxonomy" id="307972"/>
    <lineage>
        <taxon>Eukaryota</taxon>
        <taxon>Metazoa</taxon>
        <taxon>Echinodermata</taxon>
        <taxon>Eleutherozoa</taxon>
        <taxon>Echinozoa</taxon>
        <taxon>Holothuroidea</taxon>
        <taxon>Aspidochirotacea</taxon>
        <taxon>Aspidochirotida</taxon>
        <taxon>Stichopodidae</taxon>
        <taxon>Apostichopus</taxon>
    </lineage>
</organism>
<dbReference type="PROSITE" id="PS00237">
    <property type="entry name" value="G_PROTEIN_RECEP_F1_1"/>
    <property type="match status" value="1"/>
</dbReference>
<dbReference type="SUPFAM" id="SSF52058">
    <property type="entry name" value="L domain-like"/>
    <property type="match status" value="1"/>
</dbReference>
<gene>
    <name evidence="14" type="ORF">BSL78_04882</name>
</gene>
<evidence type="ECO:0000313" key="15">
    <source>
        <dbReference type="Proteomes" id="UP000230750"/>
    </source>
</evidence>
<dbReference type="InterPro" id="IPR032675">
    <property type="entry name" value="LRR_dom_sf"/>
</dbReference>
<dbReference type="GO" id="GO:0008528">
    <property type="term" value="F:G protein-coupled peptide receptor activity"/>
    <property type="evidence" value="ECO:0007669"/>
    <property type="project" value="TreeGrafter"/>
</dbReference>
<evidence type="ECO:0000256" key="11">
    <source>
        <dbReference type="RuleBase" id="RU000688"/>
    </source>
</evidence>
<evidence type="ECO:0000256" key="12">
    <source>
        <dbReference type="SAM" id="Phobius"/>
    </source>
</evidence>
<comment type="caution">
    <text evidence="14">The sequence shown here is derived from an EMBL/GenBank/DDBJ whole genome shotgun (WGS) entry which is preliminary data.</text>
</comment>
<keyword evidence="2" id="KW-1003">Cell membrane</keyword>
<evidence type="ECO:0000256" key="10">
    <source>
        <dbReference type="ARBA" id="ARBA00023224"/>
    </source>
</evidence>
<dbReference type="SMART" id="SM00365">
    <property type="entry name" value="LRR_SD22"/>
    <property type="match status" value="3"/>
</dbReference>
<name>A0A2G8LD15_STIJA</name>
<dbReference type="AlphaFoldDB" id="A0A2G8LD15"/>
<keyword evidence="10 11" id="KW-0807">Transducer</keyword>
<comment type="subcellular location">
    <subcellularLocation>
        <location evidence="1">Cell membrane</location>
        <topology evidence="1">Multi-pass membrane protein</topology>
    </subcellularLocation>
</comment>
<evidence type="ECO:0000259" key="13">
    <source>
        <dbReference type="PROSITE" id="PS50262"/>
    </source>
</evidence>
<keyword evidence="9 11" id="KW-0675">Receptor</keyword>
<evidence type="ECO:0000256" key="9">
    <source>
        <dbReference type="ARBA" id="ARBA00023170"/>
    </source>
</evidence>
<dbReference type="PROSITE" id="PS51450">
    <property type="entry name" value="LRR"/>
    <property type="match status" value="2"/>
</dbReference>
<dbReference type="PANTHER" id="PTHR24372:SF77">
    <property type="entry name" value="G-PROTEIN COUPLED RECEPTORS FAMILY 1 PROFILE DOMAIN-CONTAINING PROTEIN"/>
    <property type="match status" value="1"/>
</dbReference>
<dbReference type="PANTHER" id="PTHR24372">
    <property type="entry name" value="GLYCOPROTEIN HORMONE RECEPTOR"/>
    <property type="match status" value="1"/>
</dbReference>
<dbReference type="InterPro" id="IPR017452">
    <property type="entry name" value="GPCR_Rhodpsn_7TM"/>
</dbReference>
<evidence type="ECO:0000313" key="14">
    <source>
        <dbReference type="EMBL" id="PIK58158.1"/>
    </source>
</evidence>
<proteinExistence type="inferred from homology"/>
<comment type="similarity">
    <text evidence="11">Belongs to the G-protein coupled receptor 1 family.</text>
</comment>
<keyword evidence="7 11" id="KW-0297">G-protein coupled receptor</keyword>
<dbReference type="GO" id="GO:0007189">
    <property type="term" value="P:adenylate cyclase-activating G protein-coupled receptor signaling pathway"/>
    <property type="evidence" value="ECO:0007669"/>
    <property type="project" value="TreeGrafter"/>
</dbReference>
<accession>A0A2G8LD15</accession>
<feature type="transmembrane region" description="Helical" evidence="12">
    <location>
        <begin position="214"/>
        <end position="233"/>
    </location>
</feature>
<evidence type="ECO:0000256" key="4">
    <source>
        <dbReference type="ARBA" id="ARBA00022692"/>
    </source>
</evidence>
<keyword evidence="4 11" id="KW-0812">Transmembrane</keyword>
<evidence type="ECO:0000256" key="2">
    <source>
        <dbReference type="ARBA" id="ARBA00022475"/>
    </source>
</evidence>
<evidence type="ECO:0000256" key="5">
    <source>
        <dbReference type="ARBA" id="ARBA00022737"/>
    </source>
</evidence>
<evidence type="ECO:0000256" key="7">
    <source>
        <dbReference type="ARBA" id="ARBA00023040"/>
    </source>
</evidence>
<keyword evidence="3" id="KW-0433">Leucine-rich repeat</keyword>
<dbReference type="Pfam" id="PF13855">
    <property type="entry name" value="LRR_8"/>
    <property type="match status" value="2"/>
</dbReference>
<evidence type="ECO:0000256" key="1">
    <source>
        <dbReference type="ARBA" id="ARBA00004651"/>
    </source>
</evidence>
<dbReference type="GO" id="GO:0005886">
    <property type="term" value="C:plasma membrane"/>
    <property type="evidence" value="ECO:0007669"/>
    <property type="project" value="UniProtKB-SubCell"/>
</dbReference>
<evidence type="ECO:0000256" key="3">
    <source>
        <dbReference type="ARBA" id="ARBA00022614"/>
    </source>
</evidence>
<evidence type="ECO:0000256" key="6">
    <source>
        <dbReference type="ARBA" id="ARBA00022989"/>
    </source>
</evidence>
<keyword evidence="6 12" id="KW-1133">Transmembrane helix</keyword>
<dbReference type="PRINTS" id="PR00237">
    <property type="entry name" value="GPCRRHODOPSN"/>
</dbReference>
<dbReference type="InterPro" id="IPR000276">
    <property type="entry name" value="GPCR_Rhodpsn"/>
</dbReference>
<dbReference type="InterPro" id="IPR003591">
    <property type="entry name" value="Leu-rich_rpt_typical-subtyp"/>
</dbReference>
<dbReference type="EMBL" id="MRZV01000120">
    <property type="protein sequence ID" value="PIK58158.1"/>
    <property type="molecule type" value="Genomic_DNA"/>
</dbReference>
<dbReference type="STRING" id="307972.A0A2G8LD15"/>
<dbReference type="InterPro" id="IPR001611">
    <property type="entry name" value="Leu-rich_rpt"/>
</dbReference>
<dbReference type="SMART" id="SM00369">
    <property type="entry name" value="LRR_TYP"/>
    <property type="match status" value="5"/>
</dbReference>
<feature type="transmembrane region" description="Helical" evidence="12">
    <location>
        <begin position="294"/>
        <end position="318"/>
    </location>
</feature>
<dbReference type="PROSITE" id="PS50262">
    <property type="entry name" value="G_PROTEIN_RECEP_F1_2"/>
    <property type="match status" value="1"/>
</dbReference>
<evidence type="ECO:0000256" key="8">
    <source>
        <dbReference type="ARBA" id="ARBA00023136"/>
    </source>
</evidence>
<dbReference type="SUPFAM" id="SSF81321">
    <property type="entry name" value="Family A G protein-coupled receptor-like"/>
    <property type="match status" value="1"/>
</dbReference>
<feature type="domain" description="G-protein coupled receptors family 1 profile" evidence="13">
    <location>
        <begin position="226"/>
        <end position="426"/>
    </location>
</feature>
<dbReference type="Pfam" id="PF00001">
    <property type="entry name" value="7tm_1"/>
    <property type="match status" value="1"/>
</dbReference>
<keyword evidence="5" id="KW-0677">Repeat</keyword>
<feature type="transmembrane region" description="Helical" evidence="12">
    <location>
        <begin position="338"/>
        <end position="360"/>
    </location>
</feature>
<keyword evidence="8 12" id="KW-0472">Membrane</keyword>
<dbReference type="OrthoDB" id="10035376at2759"/>
<dbReference type="Gene3D" id="3.80.10.10">
    <property type="entry name" value="Ribonuclease Inhibitor"/>
    <property type="match status" value="1"/>
</dbReference>